<organism evidence="1 2">
    <name type="scientific">Chitinophaga oryziterrae</name>
    <dbReference type="NCBI Taxonomy" id="1031224"/>
    <lineage>
        <taxon>Bacteria</taxon>
        <taxon>Pseudomonadati</taxon>
        <taxon>Bacteroidota</taxon>
        <taxon>Chitinophagia</taxon>
        <taxon>Chitinophagales</taxon>
        <taxon>Chitinophagaceae</taxon>
        <taxon>Chitinophaga</taxon>
    </lineage>
</organism>
<dbReference type="Proteomes" id="UP000468388">
    <property type="component" value="Unassembled WGS sequence"/>
</dbReference>
<reference evidence="1 2" key="1">
    <citation type="submission" date="2019-12" db="EMBL/GenBank/DDBJ databases">
        <title>The draft genomic sequence of strain Chitinophaga oryziterrae JCM 16595.</title>
        <authorList>
            <person name="Zhang X."/>
        </authorList>
    </citation>
    <scope>NUCLEOTIDE SEQUENCE [LARGE SCALE GENOMIC DNA]</scope>
    <source>
        <strain evidence="1 2">JCM 16595</strain>
    </source>
</reference>
<proteinExistence type="predicted"/>
<evidence type="ECO:0000313" key="1">
    <source>
        <dbReference type="EMBL" id="MVT44712.1"/>
    </source>
</evidence>
<dbReference type="RefSeq" id="WP_157303499.1">
    <property type="nucleotide sequence ID" value="NZ_BAAAZB010000018.1"/>
</dbReference>
<protein>
    <submittedName>
        <fullName evidence="1">Uncharacterized protein</fullName>
    </submittedName>
</protein>
<comment type="caution">
    <text evidence="1">The sequence shown here is derived from an EMBL/GenBank/DDBJ whole genome shotgun (WGS) entry which is preliminary data.</text>
</comment>
<dbReference type="EMBL" id="WRXO01000012">
    <property type="protein sequence ID" value="MVT44712.1"/>
    <property type="molecule type" value="Genomic_DNA"/>
</dbReference>
<sequence length="87" mass="9315">MKVSNFVLLGGALTLLVGSLFATKNAKNFKATTTAYAGPPFVGARLIYPDHITSTILPSYTLFLGTSNGRVTLFTSPALLNKAYYKP</sequence>
<keyword evidence="2" id="KW-1185">Reference proteome</keyword>
<name>A0A6N8JKK2_9BACT</name>
<evidence type="ECO:0000313" key="2">
    <source>
        <dbReference type="Proteomes" id="UP000468388"/>
    </source>
</evidence>
<dbReference type="AlphaFoldDB" id="A0A6N8JKK2"/>
<gene>
    <name evidence="1" type="ORF">GO495_29230</name>
</gene>
<accession>A0A6N8JKK2</accession>